<organism evidence="5 6">
    <name type="scientific">Rhizoctonia solani</name>
    <dbReference type="NCBI Taxonomy" id="456999"/>
    <lineage>
        <taxon>Eukaryota</taxon>
        <taxon>Fungi</taxon>
        <taxon>Dikarya</taxon>
        <taxon>Basidiomycota</taxon>
        <taxon>Agaricomycotina</taxon>
        <taxon>Agaricomycetes</taxon>
        <taxon>Cantharellales</taxon>
        <taxon>Ceratobasidiaceae</taxon>
        <taxon>Rhizoctonia</taxon>
    </lineage>
</organism>
<feature type="repeat" description="WD" evidence="3">
    <location>
        <begin position="1262"/>
        <end position="1303"/>
    </location>
</feature>
<dbReference type="InterPro" id="IPR001680">
    <property type="entry name" value="WD40_rpt"/>
</dbReference>
<dbReference type="Pfam" id="PF00400">
    <property type="entry name" value="WD40"/>
    <property type="match status" value="14"/>
</dbReference>
<evidence type="ECO:0000259" key="4">
    <source>
        <dbReference type="Pfam" id="PF24883"/>
    </source>
</evidence>
<dbReference type="EMBL" id="CAJMWT010008022">
    <property type="protein sequence ID" value="CAE6530222.1"/>
    <property type="molecule type" value="Genomic_DNA"/>
</dbReference>
<sequence length="1602" mass="177223">MSADPPGSPTDPERHRHWITDVQITTGRTEPDCKFSARIFVDDDLVCNLPEIDSTPSLRWSGLLLCHISPSSTLTFRLCKSVRNRPRYFNYPPFLVSEVDEESGEATLELPEAVWVVTMKLLTPEMAYQRFPEETEKLNAIEGTYNNQDSNATIKYLFKHALKFTSLIAQATSRGTARVSFVAYMKVWEVLDEQEHLDDTIQAILRGLTCIGGIVDTASQTSSSMLPAAMDRSKESIDGILELLEDVSLYTYNRLAKNDLAPVSLGKEGPNNLYDVEAYISRLNDLEQSFYASWSPAVATPTDVGNEGDECLEPLQQGGQIDVAERTIDPYDTLRLLRPMDPSGYDPCSACMDGTRTALLARIMIWTQNRDSTERLMWISGQAGMGKTSVANSLCERLDSVRALAGSFFCQRNNPDSSNPLWLINNLVHAMAMRIPAYAQEVAYAIRNNRHLCNAHLGLRYDGLIKKPLTRLRSLSTRAIYVIVLDALDEYGDSSSRVKILHYLNDISRTVSWLKIIVTARPTSDIQAFFEENLPGGPITRLQDFDASEDIRAYIESQITQLAEKERWPSGSITKLCSMSHGVFLWAAQATKYIKKSAFPALPRLRKVLSGQKSPVTDHFDALFSTALATAIDDDEDEIKDAFLRCIGAILAISDREPLFTPELQSLLRAASGIDSVTLEQAIISLSPLLFVMGGQRIRFHHPSFKNFITSASRSGQFHIRLDQYEAEPAAFCLRILQRDLKFNICQLESSDRPNSEVPDLKHRIDSYIGLPLRYACTHWIDHFIASPSQVLVQEIKLLMKGPPLMYWIEVLSLLSRIDVAIAGLFKLTTLQSNDVSGWDLNLVKLWAKDAHRFILSFYDPITTSTPHLYVSALAFAPQRSLTATRMRPQFPNTISTTRGGDLNWHPCIKTTVHSYAVQTLSISPEGGRIVAGYPDGSLAIWNPQTGACVSKSAVSHRDVVTCVSFSPDGTTIASSSHDTTLRVWDASRDLQNFHVLSGHSGPVHSIAFSPNGSLIASGSSDRTIRLWDVSTLNQIHGAYVGHSSRITSVAFSPDGKRLVSGSWDRTIRVWSVDVGDSRLSENPLVITGNSNSVTCVVFSPDGSRVASGSVDKTIRMWDSCTGTNYEQRSSSAKHLDTVTSIAFSPDGKCIASCSLDGEIRLWDATTLNVYSKQFGHRSPVNAVSFSPDGCHIVSGSTDMTTRIWEIDVCPKPMATKTLVGHSGYVYSVAITSNGTRIVSGSHDDTVRIWDAQTGAPVGDPLTGHSHNVYSVAVSPNGSQFASVSEDNSMKLWDIATRTNIKSYKHGSAIYCATFSPDGAKIAFGGDDNNVYLWDVKAWQMIKAGLQGHSHTVYSVAFSPDGTYLASASADRKVILWDVESNSRSSSPLSGHTRSVRSVAFSPCGTRIVSGGEDYTVRVWDIRSGSTVYTLTGHTNHVYAAAFSPDGTRIASGSWDDTLRLWNAITGQPIGQPFTGHSNDVRSVIFSPDGNYLISGADDRTIRVWDISKSYLAVEPETQPPEAFRWPASPYELQSHPDHPGWVSHDQKSHVFWLPAHYERREMFLELGQRNPSSPVYLNYSKFVHGTEWTKTACDSIRNCSE</sequence>
<comment type="caution">
    <text evidence="5">The sequence shown here is derived from an EMBL/GenBank/DDBJ whole genome shotgun (WGS) entry which is preliminary data.</text>
</comment>
<dbReference type="Proteomes" id="UP000663843">
    <property type="component" value="Unassembled WGS sequence"/>
</dbReference>
<dbReference type="SUPFAM" id="SSF50978">
    <property type="entry name" value="WD40 repeat-like"/>
    <property type="match status" value="2"/>
</dbReference>
<feature type="repeat" description="WD" evidence="3">
    <location>
        <begin position="1087"/>
        <end position="1119"/>
    </location>
</feature>
<evidence type="ECO:0000256" key="2">
    <source>
        <dbReference type="ARBA" id="ARBA00022737"/>
    </source>
</evidence>
<dbReference type="InterPro" id="IPR020472">
    <property type="entry name" value="WD40_PAC1"/>
</dbReference>
<evidence type="ECO:0000313" key="5">
    <source>
        <dbReference type="EMBL" id="CAE6530222.1"/>
    </source>
</evidence>
<dbReference type="PROSITE" id="PS50294">
    <property type="entry name" value="WD_REPEATS_REGION"/>
    <property type="match status" value="14"/>
</dbReference>
<feature type="repeat" description="WD" evidence="3">
    <location>
        <begin position="1431"/>
        <end position="1472"/>
    </location>
</feature>
<feature type="repeat" description="WD" evidence="3">
    <location>
        <begin position="1174"/>
        <end position="1208"/>
    </location>
</feature>
<feature type="repeat" description="WD" evidence="3">
    <location>
        <begin position="1474"/>
        <end position="1515"/>
    </location>
</feature>
<feature type="repeat" description="WD" evidence="3">
    <location>
        <begin position="1132"/>
        <end position="1173"/>
    </location>
</feature>
<dbReference type="PROSITE" id="PS50082">
    <property type="entry name" value="WD_REPEATS_2"/>
    <property type="match status" value="14"/>
</dbReference>
<dbReference type="SUPFAM" id="SSF52540">
    <property type="entry name" value="P-loop containing nucleoside triphosphate hydrolases"/>
    <property type="match status" value="1"/>
</dbReference>
<feature type="repeat" description="WD" evidence="3">
    <location>
        <begin position="1389"/>
        <end position="1430"/>
    </location>
</feature>
<accession>A0A8H3DGR9</accession>
<feature type="repeat" description="WD" evidence="3">
    <location>
        <begin position="1346"/>
        <end position="1387"/>
    </location>
</feature>
<evidence type="ECO:0000256" key="3">
    <source>
        <dbReference type="PROSITE-ProRule" id="PRU00221"/>
    </source>
</evidence>
<name>A0A8H3DGR9_9AGAM</name>
<reference evidence="5" key="1">
    <citation type="submission" date="2021-01" db="EMBL/GenBank/DDBJ databases">
        <authorList>
            <person name="Kaushik A."/>
        </authorList>
    </citation>
    <scope>NUCLEOTIDE SEQUENCE</scope>
    <source>
        <strain evidence="5">AG2-2IIIB</strain>
    </source>
</reference>
<feature type="repeat" description="WD" evidence="3">
    <location>
        <begin position="1040"/>
        <end position="1081"/>
    </location>
</feature>
<feature type="repeat" description="WD" evidence="3">
    <location>
        <begin position="954"/>
        <end position="986"/>
    </location>
</feature>
<feature type="repeat" description="WD" evidence="3">
    <location>
        <begin position="1303"/>
        <end position="1344"/>
    </location>
</feature>
<feature type="repeat" description="WD" evidence="3">
    <location>
        <begin position="911"/>
        <end position="952"/>
    </location>
</feature>
<evidence type="ECO:0000256" key="1">
    <source>
        <dbReference type="ARBA" id="ARBA00022574"/>
    </source>
</evidence>
<dbReference type="SMART" id="SM00320">
    <property type="entry name" value="WD40"/>
    <property type="match status" value="14"/>
</dbReference>
<dbReference type="Gene3D" id="3.40.50.300">
    <property type="entry name" value="P-loop containing nucleotide triphosphate hydrolases"/>
    <property type="match status" value="1"/>
</dbReference>
<feature type="repeat" description="WD" evidence="3">
    <location>
        <begin position="997"/>
        <end position="1038"/>
    </location>
</feature>
<dbReference type="PROSITE" id="PS00678">
    <property type="entry name" value="WD_REPEATS_1"/>
    <property type="match status" value="7"/>
</dbReference>
<dbReference type="CDD" id="cd00200">
    <property type="entry name" value="WD40"/>
    <property type="match status" value="2"/>
</dbReference>
<dbReference type="PANTHER" id="PTHR19848">
    <property type="entry name" value="WD40 REPEAT PROTEIN"/>
    <property type="match status" value="1"/>
</dbReference>
<keyword evidence="2" id="KW-0677">Repeat</keyword>
<dbReference type="InterPro" id="IPR036322">
    <property type="entry name" value="WD40_repeat_dom_sf"/>
</dbReference>
<feature type="repeat" description="WD" evidence="3">
    <location>
        <begin position="1219"/>
        <end position="1260"/>
    </location>
</feature>
<dbReference type="PANTHER" id="PTHR19848:SF8">
    <property type="entry name" value="F-BOX AND WD REPEAT DOMAIN CONTAINING 7"/>
    <property type="match status" value="1"/>
</dbReference>
<dbReference type="InterPro" id="IPR015943">
    <property type="entry name" value="WD40/YVTN_repeat-like_dom_sf"/>
</dbReference>
<dbReference type="InterPro" id="IPR056884">
    <property type="entry name" value="NPHP3-like_N"/>
</dbReference>
<dbReference type="PRINTS" id="PR00320">
    <property type="entry name" value="GPROTEINBRPT"/>
</dbReference>
<dbReference type="Pfam" id="PF24883">
    <property type="entry name" value="NPHP3_N"/>
    <property type="match status" value="1"/>
</dbReference>
<dbReference type="InterPro" id="IPR027417">
    <property type="entry name" value="P-loop_NTPase"/>
</dbReference>
<keyword evidence="1 3" id="KW-0853">WD repeat</keyword>
<dbReference type="Gene3D" id="2.130.10.10">
    <property type="entry name" value="YVTN repeat-like/Quinoprotein amine dehydrogenase"/>
    <property type="match status" value="5"/>
</dbReference>
<evidence type="ECO:0000313" key="6">
    <source>
        <dbReference type="Proteomes" id="UP000663843"/>
    </source>
</evidence>
<protein>
    <recommendedName>
        <fullName evidence="4">Nephrocystin 3-like N-terminal domain-containing protein</fullName>
    </recommendedName>
</protein>
<feature type="domain" description="Nephrocystin 3-like N-terminal" evidence="4">
    <location>
        <begin position="366"/>
        <end position="521"/>
    </location>
</feature>
<dbReference type="InterPro" id="IPR019775">
    <property type="entry name" value="WD40_repeat_CS"/>
</dbReference>
<proteinExistence type="predicted"/>
<gene>
    <name evidence="5" type="ORF">RDB_LOCUS177611</name>
</gene>